<evidence type="ECO:0000313" key="3">
    <source>
        <dbReference type="Proteomes" id="UP001300261"/>
    </source>
</evidence>
<name>A0ABT3QZI8_9HYPH</name>
<protein>
    <submittedName>
        <fullName evidence="2">MucR family transcriptional regulator</fullName>
    </submittedName>
</protein>
<evidence type="ECO:0000313" key="2">
    <source>
        <dbReference type="EMBL" id="MCX2722240.1"/>
    </source>
</evidence>
<organism evidence="2 3">
    <name type="scientific">Roseibium salinum</name>
    <dbReference type="NCBI Taxonomy" id="1604349"/>
    <lineage>
        <taxon>Bacteria</taxon>
        <taxon>Pseudomonadati</taxon>
        <taxon>Pseudomonadota</taxon>
        <taxon>Alphaproteobacteria</taxon>
        <taxon>Hyphomicrobiales</taxon>
        <taxon>Stappiaceae</taxon>
        <taxon>Roseibium</taxon>
    </lineage>
</organism>
<accession>A0ABT3QZI8</accession>
<dbReference type="RefSeq" id="WP_265961934.1">
    <property type="nucleotide sequence ID" value="NZ_JAPEVI010000003.1"/>
</dbReference>
<dbReference type="InterPro" id="IPR008807">
    <property type="entry name" value="ROS_MUCR"/>
</dbReference>
<dbReference type="Pfam" id="PF05443">
    <property type="entry name" value="ROS_MUCR"/>
    <property type="match status" value="1"/>
</dbReference>
<sequence length="138" mass="15357">MTDSPVDANLIDLTADIVSAYVSNNTVASTDLPSLINEVYGALQRTATASSEPEPEPLKPAVPVKKSVMPDYIICLEDGKKFKSLKRHLRTHYNMTPEEYREKWDLGADYPMVAPNYAAARSELAKKMGLGQQRKRSK</sequence>
<keyword evidence="3" id="KW-1185">Reference proteome</keyword>
<comment type="similarity">
    <text evidence="1">Belongs to the ros/MucR family.</text>
</comment>
<dbReference type="Gene3D" id="1.10.10.1550">
    <property type="entry name" value="ROS/MUCR transcriptional regulator protein"/>
    <property type="match status" value="1"/>
</dbReference>
<dbReference type="InterPro" id="IPR041920">
    <property type="entry name" value="ROS/MUCR_sf"/>
</dbReference>
<evidence type="ECO:0000256" key="1">
    <source>
        <dbReference type="ARBA" id="ARBA00007031"/>
    </source>
</evidence>
<dbReference type="EMBL" id="JAPEVI010000003">
    <property type="protein sequence ID" value="MCX2722240.1"/>
    <property type="molecule type" value="Genomic_DNA"/>
</dbReference>
<proteinExistence type="inferred from homology"/>
<comment type="caution">
    <text evidence="2">The sequence shown here is derived from an EMBL/GenBank/DDBJ whole genome shotgun (WGS) entry which is preliminary data.</text>
</comment>
<reference evidence="2 3" key="1">
    <citation type="journal article" date="2016" name="Int. J. Syst. Evol. Microbiol.">
        <title>Labrenzia salina sp. nov., isolated from the rhizosphere of the halophyte Arthrocnemum macrostachyum.</title>
        <authorList>
            <person name="Camacho M."/>
            <person name="Redondo-Gomez S."/>
            <person name="Rodriguez-Llorente I."/>
            <person name="Rohde M."/>
            <person name="Sproer C."/>
            <person name="Schumann P."/>
            <person name="Klenk H.P."/>
            <person name="Montero-Calasanz M.D.C."/>
        </authorList>
    </citation>
    <scope>NUCLEOTIDE SEQUENCE [LARGE SCALE GENOMIC DNA]</scope>
    <source>
        <strain evidence="2 3">DSM 29163</strain>
    </source>
</reference>
<gene>
    <name evidence="2" type="ORF">ON753_07440</name>
</gene>
<dbReference type="Proteomes" id="UP001300261">
    <property type="component" value="Unassembled WGS sequence"/>
</dbReference>